<evidence type="ECO:0000313" key="2">
    <source>
        <dbReference type="Proteomes" id="UP001154329"/>
    </source>
</evidence>
<evidence type="ECO:0000313" key="1">
    <source>
        <dbReference type="EMBL" id="CAH1732603.1"/>
    </source>
</evidence>
<reference evidence="1" key="2">
    <citation type="submission" date="2022-10" db="EMBL/GenBank/DDBJ databases">
        <authorList>
            <consortium name="ENA_rothamsted_submissions"/>
            <consortium name="culmorum"/>
            <person name="King R."/>
        </authorList>
    </citation>
    <scope>NUCLEOTIDE SEQUENCE</scope>
</reference>
<reference evidence="1" key="1">
    <citation type="submission" date="2022-02" db="EMBL/GenBank/DDBJ databases">
        <authorList>
            <person name="King R."/>
        </authorList>
    </citation>
    <scope>NUCLEOTIDE SEQUENCE</scope>
</reference>
<keyword evidence="2" id="KW-1185">Reference proteome</keyword>
<dbReference type="Proteomes" id="UP001154329">
    <property type="component" value="Chromosome 3"/>
</dbReference>
<dbReference type="EMBL" id="OU899036">
    <property type="protein sequence ID" value="CAH1732603.1"/>
    <property type="molecule type" value="Genomic_DNA"/>
</dbReference>
<name>A0A9P0J942_APHGO</name>
<proteinExistence type="predicted"/>
<organism evidence="1 2">
    <name type="scientific">Aphis gossypii</name>
    <name type="common">Cotton aphid</name>
    <dbReference type="NCBI Taxonomy" id="80765"/>
    <lineage>
        <taxon>Eukaryota</taxon>
        <taxon>Metazoa</taxon>
        <taxon>Ecdysozoa</taxon>
        <taxon>Arthropoda</taxon>
        <taxon>Hexapoda</taxon>
        <taxon>Insecta</taxon>
        <taxon>Pterygota</taxon>
        <taxon>Neoptera</taxon>
        <taxon>Paraneoptera</taxon>
        <taxon>Hemiptera</taxon>
        <taxon>Sternorrhyncha</taxon>
        <taxon>Aphidomorpha</taxon>
        <taxon>Aphidoidea</taxon>
        <taxon>Aphididae</taxon>
        <taxon>Aphidini</taxon>
        <taxon>Aphis</taxon>
        <taxon>Aphis</taxon>
    </lineage>
</organism>
<accession>A0A9P0J942</accession>
<dbReference type="AlphaFoldDB" id="A0A9P0J942"/>
<sequence length="137" mass="16531">MHDHHHYVRFVNGAGNFSYYFIHYGFLTNIADLYRTNGSVLSPRSQTRVIAYNFNHNVQYRIIKKKKNILHYITRTSRALRGQGSINACVRMQWRRHVPRPPSISRRHRRRRRRRRHNLILSVTRVARYTVHPAYAH</sequence>
<protein>
    <submittedName>
        <fullName evidence="1">Uncharacterized protein</fullName>
    </submittedName>
</protein>
<gene>
    <name evidence="1" type="ORF">APHIGO_LOCUS9069</name>
</gene>